<evidence type="ECO:0000256" key="1">
    <source>
        <dbReference type="ARBA" id="ARBA00022729"/>
    </source>
</evidence>
<dbReference type="InterPro" id="IPR029050">
    <property type="entry name" value="Immunoprotect_excell_Ig-like"/>
</dbReference>
<dbReference type="EMBL" id="ADKX01000032">
    <property type="protein sequence ID" value="EFW04903.1"/>
    <property type="molecule type" value="Genomic_DNA"/>
</dbReference>
<protein>
    <submittedName>
        <fullName evidence="2">Uncharacterized protein</fullName>
    </submittedName>
</protein>
<evidence type="ECO:0000313" key="3">
    <source>
        <dbReference type="Proteomes" id="UP000003157"/>
    </source>
</evidence>
<evidence type="ECO:0000313" key="2">
    <source>
        <dbReference type="EMBL" id="EFW04903.1"/>
    </source>
</evidence>
<accession>E7GAK2</accession>
<dbReference type="RefSeq" id="WP_008788894.1">
    <property type="nucleotide sequence ID" value="NZ_AKCB01000001.1"/>
</dbReference>
<dbReference type="AlphaFoldDB" id="E7GAK2"/>
<comment type="caution">
    <text evidence="2">The sequence shown here is derived from an EMBL/GenBank/DDBJ whole genome shotgun (WGS) entry which is preliminary data.</text>
</comment>
<dbReference type="STRING" id="100884.GCA_000269565_01887"/>
<keyword evidence="3" id="KW-1185">Reference proteome</keyword>
<dbReference type="GeneID" id="78229744"/>
<reference evidence="2 3" key="1">
    <citation type="submission" date="2010-12" db="EMBL/GenBank/DDBJ databases">
        <title>The Genome Sequence of Coprobacillus sp. strain 29_1.</title>
        <authorList>
            <consortium name="The Broad Institute Genome Sequencing Platform"/>
            <person name="Earl A."/>
            <person name="Ward D."/>
            <person name="Feldgarden M."/>
            <person name="Gevers D."/>
            <person name="Daigneault M."/>
            <person name="Sibley C.D."/>
            <person name="White A."/>
            <person name="Strauss J."/>
            <person name="Allen-Vercoe E."/>
            <person name="Young S.K."/>
            <person name="Zeng Q."/>
            <person name="Gargeya S."/>
            <person name="Fitzgerald M."/>
            <person name="Haas B."/>
            <person name="Abouelleil A."/>
            <person name="Alvarado L."/>
            <person name="Arachchi H.M."/>
            <person name="Berlin A."/>
            <person name="Brown A."/>
            <person name="Chapman S.B."/>
            <person name="Chen Z."/>
            <person name="Dunbar C."/>
            <person name="Freedman E."/>
            <person name="Gearin G."/>
            <person name="Gellesch M."/>
            <person name="Goldberg J."/>
            <person name="Griggs A."/>
            <person name="Gujja S."/>
            <person name="Heilman E."/>
            <person name="Heiman D."/>
            <person name="Howarth C."/>
            <person name="Larson L."/>
            <person name="Lui A."/>
            <person name="MacDonald P.J.P."/>
            <person name="Mehta T."/>
            <person name="Montmayeur A."/>
            <person name="Murphy C."/>
            <person name="Neiman D."/>
            <person name="Pearson M."/>
            <person name="Priest M."/>
            <person name="Roberts A."/>
            <person name="Saif S."/>
            <person name="Shea T."/>
            <person name="Shenoy N."/>
            <person name="Sisk P."/>
            <person name="Stolte C."/>
            <person name="Sykes S."/>
            <person name="White J."/>
            <person name="Yandava C."/>
            <person name="Nusbaum C."/>
            <person name="Birren B."/>
        </authorList>
    </citation>
    <scope>NUCLEOTIDE SEQUENCE [LARGE SCALE GENOMIC DNA]</scope>
    <source>
        <strain evidence="2 3">29_1</strain>
    </source>
</reference>
<name>E7GAK2_9FIRM</name>
<dbReference type="Gene3D" id="2.60.40.1240">
    <property type="match status" value="1"/>
</dbReference>
<keyword evidence="1" id="KW-0732">Signal</keyword>
<dbReference type="HOGENOM" id="CLU_887705_0_0_9"/>
<dbReference type="eggNOG" id="ENOG50303I0">
    <property type="taxonomic scope" value="Bacteria"/>
</dbReference>
<organism evidence="2 3">
    <name type="scientific">Coprobacillus cateniformis</name>
    <dbReference type="NCBI Taxonomy" id="100884"/>
    <lineage>
        <taxon>Bacteria</taxon>
        <taxon>Bacillati</taxon>
        <taxon>Bacillota</taxon>
        <taxon>Erysipelotrichia</taxon>
        <taxon>Erysipelotrichales</taxon>
        <taxon>Coprobacillaceae</taxon>
        <taxon>Coprobacillus</taxon>
    </lineage>
</organism>
<dbReference type="Proteomes" id="UP000003157">
    <property type="component" value="Unassembled WGS sequence"/>
</dbReference>
<gene>
    <name evidence="2" type="ORF">HMPREF9488_01792</name>
</gene>
<proteinExistence type="predicted"/>
<sequence>MIIVKKIGILLGIACCLMGCQKQTEVEILKEANSYTYQDQLEFEVMKTEVSQQIAPSNKNKTYKYIKLSDENNIFIDMVVKTVNLSKNEMKMTDIFNGQFEINKESYPMKHAIETVNYNQMSTTDTLKTNETRYVHLYCEVPKEQVKEEASLQFKVLDEHEFQYTFTTEQHIVNNDSKSLGDILTLKQTQIALNNITQSNKIEPSNKGFFYSYIPTDHEDETFVILQIDIKNTTDSSLDPSDYIYCEYTIGQEQIKSQIIIESENHKSVSKTGKIEPLQTRTLYLAMPVKNSVLSEKGTIHLFVEGNTFEIQL</sequence>